<dbReference type="GO" id="GO:0008270">
    <property type="term" value="F:zinc ion binding"/>
    <property type="evidence" value="ECO:0007669"/>
    <property type="project" value="UniProtKB-KW"/>
</dbReference>
<dbReference type="PANTHER" id="PTHR13316">
    <property type="entry name" value="ZINC FINGER, CCHC DOMAIN CONTAINING 8"/>
    <property type="match status" value="1"/>
</dbReference>
<keyword evidence="2" id="KW-0479">Metal-binding</keyword>
<dbReference type="EMBL" id="OE839497">
    <property type="protein sequence ID" value="CAD7587443.1"/>
    <property type="molecule type" value="Genomic_DNA"/>
</dbReference>
<keyword evidence="5" id="KW-0539">Nucleus</keyword>
<keyword evidence="4" id="KW-0862">Zinc</keyword>
<dbReference type="GO" id="GO:0071013">
    <property type="term" value="C:catalytic step 2 spliceosome"/>
    <property type="evidence" value="ECO:0007669"/>
    <property type="project" value="TreeGrafter"/>
</dbReference>
<accession>A0A7R9JSH1</accession>
<feature type="region of interest" description="Disordered" evidence="6">
    <location>
        <begin position="1"/>
        <end position="26"/>
    </location>
</feature>
<name>A0A7R9JSH1_TIMGE</name>
<comment type="subcellular location">
    <subcellularLocation>
        <location evidence="1">Nucleus</location>
    </subcellularLocation>
</comment>
<feature type="compositionally biased region" description="Low complexity" evidence="6">
    <location>
        <begin position="54"/>
        <end position="64"/>
    </location>
</feature>
<feature type="region of interest" description="Disordered" evidence="6">
    <location>
        <begin position="45"/>
        <end position="68"/>
    </location>
</feature>
<organism evidence="8">
    <name type="scientific">Timema genevievae</name>
    <name type="common">Walking stick</name>
    <dbReference type="NCBI Taxonomy" id="629358"/>
    <lineage>
        <taxon>Eukaryota</taxon>
        <taxon>Metazoa</taxon>
        <taxon>Ecdysozoa</taxon>
        <taxon>Arthropoda</taxon>
        <taxon>Hexapoda</taxon>
        <taxon>Insecta</taxon>
        <taxon>Pterygota</taxon>
        <taxon>Neoptera</taxon>
        <taxon>Polyneoptera</taxon>
        <taxon>Phasmatodea</taxon>
        <taxon>Timematodea</taxon>
        <taxon>Timematoidea</taxon>
        <taxon>Timematidae</taxon>
        <taxon>Timema</taxon>
    </lineage>
</organism>
<reference evidence="8" key="1">
    <citation type="submission" date="2020-11" db="EMBL/GenBank/DDBJ databases">
        <authorList>
            <person name="Tran Van P."/>
        </authorList>
    </citation>
    <scope>NUCLEOTIDE SEQUENCE</scope>
</reference>
<proteinExistence type="predicted"/>
<feature type="domain" description="PSP proline-rich" evidence="7">
    <location>
        <begin position="299"/>
        <end position="351"/>
    </location>
</feature>
<dbReference type="GO" id="GO:0003723">
    <property type="term" value="F:RNA binding"/>
    <property type="evidence" value="ECO:0007669"/>
    <property type="project" value="TreeGrafter"/>
</dbReference>
<protein>
    <recommendedName>
        <fullName evidence="7">PSP proline-rich domain-containing protein</fullName>
    </recommendedName>
</protein>
<feature type="compositionally biased region" description="Pro residues" evidence="6">
    <location>
        <begin position="492"/>
        <end position="516"/>
    </location>
</feature>
<feature type="region of interest" description="Disordered" evidence="6">
    <location>
        <begin position="441"/>
        <end position="552"/>
    </location>
</feature>
<feature type="compositionally biased region" description="Low complexity" evidence="6">
    <location>
        <begin position="529"/>
        <end position="552"/>
    </location>
</feature>
<dbReference type="SMART" id="SM00581">
    <property type="entry name" value="PSP"/>
    <property type="match status" value="1"/>
</dbReference>
<sequence length="662" mass="73759">MEQTMLSDTNDSTSMCSITSVNDGNNSELSERFVTEISSKVLPSTSGVLHGEESNVNSSSTETSGLSNTSAATCLKSTKNIEHILPMFSIKFRNKTIARKYKNSIKKFLKELICKHDDTFEDCDASDLELDVWESNSPTDELLMDKNDRSPCDEYIEELDLVSPQIKEVDKSKQPTVGKYPKALDTPGESNLFFIDTIPAVKDTRSVPTYNQNDSNFKLLVEEVEKAKSAVVSSPRALSMCFNCGGSHSLRDCKEPRNHTAIFKNRQQFMNKQAAYQSRARNLDQPLVHRYHVDEDQKYAHFSPGKISNSLRHALGLYENELPKHIYRMRQLGYPPGWLGDAKIFHSGITVFNEEGKEVINSDDEEGEILNVESKVKYDPSKIIKFPGFNVPPPHGTIDVSNLKIASMAEWLLDFQYYNCPPMLEEQSLEVMLEQLGPTYMGGKRRRTKPTLQNQSATPPIDQDLTSADMEVEDMPGSGLHMLPQDNCRFVPPLPKDTPPRLPPPPMETPPRPPLPSTESDSDTRSLGPTSPISTSRSSVSSPRPQSPSLSDLETKKLLLLAELEDGGSSNDTGPLVPAPVGSTVQHTPVSLGKVKNMNLGTPLLDSLSPYTRLPQPEQFSKDVSDVINFENLPNYTGTYERMSGVLNKVRKVLSHEEQFSK</sequence>
<evidence type="ECO:0000256" key="3">
    <source>
        <dbReference type="ARBA" id="ARBA00022771"/>
    </source>
</evidence>
<evidence type="ECO:0000256" key="2">
    <source>
        <dbReference type="ARBA" id="ARBA00022723"/>
    </source>
</evidence>
<dbReference type="InterPro" id="IPR052115">
    <property type="entry name" value="NEXT_complex_subunit_ZCCHC8"/>
</dbReference>
<gene>
    <name evidence="8" type="ORF">TGEB3V08_LOCUS1638</name>
</gene>
<dbReference type="Pfam" id="PF04046">
    <property type="entry name" value="PSP"/>
    <property type="match status" value="1"/>
</dbReference>
<dbReference type="InterPro" id="IPR006568">
    <property type="entry name" value="PSP_pro-rich"/>
</dbReference>
<evidence type="ECO:0000256" key="6">
    <source>
        <dbReference type="SAM" id="MobiDB-lite"/>
    </source>
</evidence>
<keyword evidence="3" id="KW-0863">Zinc-finger</keyword>
<dbReference type="PANTHER" id="PTHR13316:SF0">
    <property type="entry name" value="ZINC FINGER CCHC DOMAIN-CONTAINING PROTEIN 8"/>
    <property type="match status" value="1"/>
</dbReference>
<evidence type="ECO:0000256" key="1">
    <source>
        <dbReference type="ARBA" id="ARBA00004123"/>
    </source>
</evidence>
<evidence type="ECO:0000256" key="4">
    <source>
        <dbReference type="ARBA" id="ARBA00022833"/>
    </source>
</evidence>
<evidence type="ECO:0000313" key="8">
    <source>
        <dbReference type="EMBL" id="CAD7587443.1"/>
    </source>
</evidence>
<evidence type="ECO:0000259" key="7">
    <source>
        <dbReference type="SMART" id="SM00581"/>
    </source>
</evidence>
<evidence type="ECO:0000256" key="5">
    <source>
        <dbReference type="ARBA" id="ARBA00023242"/>
    </source>
</evidence>
<dbReference type="AlphaFoldDB" id="A0A7R9JSH1"/>